<dbReference type="PANTHER" id="PTHR30283">
    <property type="entry name" value="PEROXIDE STRESS RESPONSE PROTEIN YAAA"/>
    <property type="match status" value="1"/>
</dbReference>
<dbReference type="RefSeq" id="WP_171200099.1">
    <property type="nucleotide sequence ID" value="NZ_JABEND010000006.1"/>
</dbReference>
<dbReference type="AlphaFoldDB" id="A0A849A8T6"/>
<evidence type="ECO:0000313" key="1">
    <source>
        <dbReference type="EMBL" id="NNG36407.1"/>
    </source>
</evidence>
<protein>
    <submittedName>
        <fullName evidence="1">Peroxide stress protein YaaA</fullName>
    </submittedName>
</protein>
<dbReference type="Proteomes" id="UP000562984">
    <property type="component" value="Unassembled WGS sequence"/>
</dbReference>
<dbReference type="InterPro" id="IPR005583">
    <property type="entry name" value="YaaA"/>
</dbReference>
<dbReference type="PANTHER" id="PTHR30283:SF4">
    <property type="entry name" value="PEROXIDE STRESS RESISTANCE PROTEIN YAAA"/>
    <property type="match status" value="1"/>
</dbReference>
<reference evidence="1 2" key="1">
    <citation type="submission" date="2020-05" db="EMBL/GenBank/DDBJ databases">
        <title>Nakamurella sp. DB0629 isolated from air conditioner.</title>
        <authorList>
            <person name="Kim D.H."/>
            <person name="Kim D.-U."/>
        </authorList>
    </citation>
    <scope>NUCLEOTIDE SEQUENCE [LARGE SCALE GENOMIC DNA]</scope>
    <source>
        <strain evidence="1 2">DB0629</strain>
    </source>
</reference>
<dbReference type="EMBL" id="JABEND010000006">
    <property type="protein sequence ID" value="NNG36407.1"/>
    <property type="molecule type" value="Genomic_DNA"/>
</dbReference>
<evidence type="ECO:0000313" key="2">
    <source>
        <dbReference type="Proteomes" id="UP000562984"/>
    </source>
</evidence>
<comment type="caution">
    <text evidence="1">The sequence shown here is derived from an EMBL/GenBank/DDBJ whole genome shotgun (WGS) entry which is preliminary data.</text>
</comment>
<organism evidence="1 2">
    <name type="scientific">Nakamurella aerolata</name>
    <dbReference type="NCBI Taxonomy" id="1656892"/>
    <lineage>
        <taxon>Bacteria</taxon>
        <taxon>Bacillati</taxon>
        <taxon>Actinomycetota</taxon>
        <taxon>Actinomycetes</taxon>
        <taxon>Nakamurellales</taxon>
        <taxon>Nakamurellaceae</taxon>
        <taxon>Nakamurella</taxon>
    </lineage>
</organism>
<gene>
    <name evidence="1" type="primary">yaaA</name>
    <name evidence="1" type="ORF">HKD39_11915</name>
</gene>
<keyword evidence="2" id="KW-1185">Reference proteome</keyword>
<dbReference type="GO" id="GO:0033194">
    <property type="term" value="P:response to hydroperoxide"/>
    <property type="evidence" value="ECO:0007669"/>
    <property type="project" value="TreeGrafter"/>
</dbReference>
<sequence length="245" mass="25651">MLILLPPSEGKKAIRRGRPLELTELSLPELTPTRQRVLDATVAAAGAPNALQLFGVAPGLAEDVAGNRALRTRPAARADRVFSGVLYAALGLADLDAAGKRRAARRLLISSALFGALRPADRIPDHRLAIGARLPGLGALTAVWRAALTEPLNTLAGNGLVVDCRSAGYAAMWRPPRADGWVQVTVPGATHHAKHTRGLVAGALCQRSAAPGSAAELADALTGEFRVDLTRATPTSPWQLAVTAR</sequence>
<proteinExistence type="predicted"/>
<name>A0A849A8T6_9ACTN</name>
<dbReference type="Pfam" id="PF03883">
    <property type="entry name" value="H2O2_YaaD"/>
    <property type="match status" value="1"/>
</dbReference>
<dbReference type="GO" id="GO:0005829">
    <property type="term" value="C:cytosol"/>
    <property type="evidence" value="ECO:0007669"/>
    <property type="project" value="TreeGrafter"/>
</dbReference>
<accession>A0A849A8T6</accession>